<protein>
    <recommendedName>
        <fullName evidence="8">Integrin beta subunit VWA domain-containing protein</fullName>
    </recommendedName>
</protein>
<keyword evidence="3" id="KW-0812">Transmembrane</keyword>
<dbReference type="GO" id="GO:0008305">
    <property type="term" value="C:integrin complex"/>
    <property type="evidence" value="ECO:0007669"/>
    <property type="project" value="TreeGrafter"/>
</dbReference>
<keyword evidence="10" id="KW-1185">Reference proteome</keyword>
<dbReference type="GO" id="GO:0009986">
    <property type="term" value="C:cell surface"/>
    <property type="evidence" value="ECO:0007669"/>
    <property type="project" value="TreeGrafter"/>
</dbReference>
<dbReference type="Proteomes" id="UP000031668">
    <property type="component" value="Unassembled WGS sequence"/>
</dbReference>
<dbReference type="GO" id="GO:0007229">
    <property type="term" value="P:integrin-mediated signaling pathway"/>
    <property type="evidence" value="ECO:0007669"/>
    <property type="project" value="UniProtKB-KW"/>
</dbReference>
<keyword evidence="6" id="KW-1015">Disulfide bond</keyword>
<dbReference type="GO" id="GO:0005925">
    <property type="term" value="C:focal adhesion"/>
    <property type="evidence" value="ECO:0007669"/>
    <property type="project" value="TreeGrafter"/>
</dbReference>
<proteinExistence type="inferred from homology"/>
<keyword evidence="5" id="KW-0472">Membrane</keyword>
<dbReference type="EMBL" id="JWZT01000050">
    <property type="protein sequence ID" value="KII75051.1"/>
    <property type="molecule type" value="Genomic_DNA"/>
</dbReference>
<dbReference type="AlphaFoldDB" id="A0A0C2N5Y4"/>
<dbReference type="GO" id="GO:0033627">
    <property type="term" value="P:cell adhesion mediated by integrin"/>
    <property type="evidence" value="ECO:0007669"/>
    <property type="project" value="TreeGrafter"/>
</dbReference>
<dbReference type="PANTHER" id="PTHR10082:SF3">
    <property type="entry name" value="INTEGRIN BETA-LIKE PROTEIN 1"/>
    <property type="match status" value="1"/>
</dbReference>
<dbReference type="GO" id="GO:0007160">
    <property type="term" value="P:cell-matrix adhesion"/>
    <property type="evidence" value="ECO:0007669"/>
    <property type="project" value="TreeGrafter"/>
</dbReference>
<comment type="similarity">
    <text evidence="2">Belongs to the integrin beta chain family.</text>
</comment>
<evidence type="ECO:0000256" key="2">
    <source>
        <dbReference type="ARBA" id="ARBA00007449"/>
    </source>
</evidence>
<dbReference type="GO" id="GO:0098609">
    <property type="term" value="P:cell-cell adhesion"/>
    <property type="evidence" value="ECO:0007669"/>
    <property type="project" value="TreeGrafter"/>
</dbReference>
<sequence length="226" mass="25515">MVIIFSIKEPYINSSDTQKGRQHCVLKKSFTNFSPYHIYDPKPKVELIDGQNKYGLNIEPSEVKISSRAGLGEFEIWVSPEAPKKTNLNIYFLVHLSIDLEDILAMIKNNLDEIGMKGFGMLVKDLIGSFPNMMIGIGKFADIPIFPFVKLLSKDSKTDYVFQNLQSLTKDMSKVKVLVNMRKKYLSGEQNQALDEPESVLDAMAQASECSQIVFVLVHLDWMGNG</sequence>
<evidence type="ECO:0000256" key="6">
    <source>
        <dbReference type="ARBA" id="ARBA00023157"/>
    </source>
</evidence>
<keyword evidence="4" id="KW-0401">Integrin</keyword>
<keyword evidence="7" id="KW-0325">Glycoprotein</keyword>
<dbReference type="OrthoDB" id="5956021at2759"/>
<dbReference type="GO" id="GO:0005178">
    <property type="term" value="F:integrin binding"/>
    <property type="evidence" value="ECO:0007669"/>
    <property type="project" value="TreeGrafter"/>
</dbReference>
<dbReference type="InterPro" id="IPR015812">
    <property type="entry name" value="Integrin_bsu"/>
</dbReference>
<feature type="domain" description="Integrin beta subunit VWA" evidence="8">
    <location>
        <begin position="85"/>
        <end position="213"/>
    </location>
</feature>
<evidence type="ECO:0000256" key="3">
    <source>
        <dbReference type="ARBA" id="ARBA00022692"/>
    </source>
</evidence>
<dbReference type="GO" id="GO:0016477">
    <property type="term" value="P:cell migration"/>
    <property type="evidence" value="ECO:0007669"/>
    <property type="project" value="TreeGrafter"/>
</dbReference>
<comment type="caution">
    <text evidence="9">The sequence shown here is derived from an EMBL/GenBank/DDBJ whole genome shotgun (WGS) entry which is preliminary data.</text>
</comment>
<accession>A0A0C2N5Y4</accession>
<evidence type="ECO:0000256" key="1">
    <source>
        <dbReference type="ARBA" id="ARBA00004479"/>
    </source>
</evidence>
<dbReference type="InterPro" id="IPR002369">
    <property type="entry name" value="Integrin_bsu_VWA"/>
</dbReference>
<evidence type="ECO:0000256" key="7">
    <source>
        <dbReference type="ARBA" id="ARBA00023180"/>
    </source>
</evidence>
<dbReference type="InterPro" id="IPR036465">
    <property type="entry name" value="vWFA_dom_sf"/>
</dbReference>
<reference evidence="9 10" key="1">
    <citation type="journal article" date="2014" name="Genome Biol. Evol.">
        <title>The genome of the myxosporean Thelohanellus kitauei shows adaptations to nutrient acquisition within its fish host.</title>
        <authorList>
            <person name="Yang Y."/>
            <person name="Xiong J."/>
            <person name="Zhou Z."/>
            <person name="Huo F."/>
            <person name="Miao W."/>
            <person name="Ran C."/>
            <person name="Liu Y."/>
            <person name="Zhang J."/>
            <person name="Feng J."/>
            <person name="Wang M."/>
            <person name="Wang M."/>
            <person name="Wang L."/>
            <person name="Yao B."/>
        </authorList>
    </citation>
    <scope>NUCLEOTIDE SEQUENCE [LARGE SCALE GENOMIC DNA]</scope>
    <source>
        <strain evidence="9">Wuqing</strain>
    </source>
</reference>
<name>A0A0C2N5Y4_THEKT</name>
<evidence type="ECO:0000256" key="4">
    <source>
        <dbReference type="ARBA" id="ARBA00023037"/>
    </source>
</evidence>
<dbReference type="Gene3D" id="3.40.50.410">
    <property type="entry name" value="von Willebrand factor, type A domain"/>
    <property type="match status" value="1"/>
</dbReference>
<evidence type="ECO:0000259" key="8">
    <source>
        <dbReference type="Pfam" id="PF00362"/>
    </source>
</evidence>
<evidence type="ECO:0000313" key="9">
    <source>
        <dbReference type="EMBL" id="KII75051.1"/>
    </source>
</evidence>
<comment type="subcellular location">
    <subcellularLocation>
        <location evidence="1">Membrane</location>
        <topology evidence="1">Single-pass type I membrane protein</topology>
    </subcellularLocation>
</comment>
<gene>
    <name evidence="9" type="ORF">RF11_13652</name>
</gene>
<evidence type="ECO:0000256" key="5">
    <source>
        <dbReference type="ARBA" id="ARBA00023136"/>
    </source>
</evidence>
<dbReference type="Pfam" id="PF00362">
    <property type="entry name" value="Integrin_beta"/>
    <property type="match status" value="1"/>
</dbReference>
<dbReference type="PANTHER" id="PTHR10082">
    <property type="entry name" value="INTEGRIN BETA SUBUNIT"/>
    <property type="match status" value="1"/>
</dbReference>
<organism evidence="9 10">
    <name type="scientific">Thelohanellus kitauei</name>
    <name type="common">Myxosporean</name>
    <dbReference type="NCBI Taxonomy" id="669202"/>
    <lineage>
        <taxon>Eukaryota</taxon>
        <taxon>Metazoa</taxon>
        <taxon>Cnidaria</taxon>
        <taxon>Myxozoa</taxon>
        <taxon>Myxosporea</taxon>
        <taxon>Bivalvulida</taxon>
        <taxon>Platysporina</taxon>
        <taxon>Myxobolidae</taxon>
        <taxon>Thelohanellus</taxon>
    </lineage>
</organism>
<evidence type="ECO:0000313" key="10">
    <source>
        <dbReference type="Proteomes" id="UP000031668"/>
    </source>
</evidence>